<keyword evidence="4" id="KW-0378">Hydrolase</keyword>
<dbReference type="PANTHER" id="PTHR10183:SF434">
    <property type="entry name" value="CALPAIN-3"/>
    <property type="match status" value="1"/>
</dbReference>
<gene>
    <name evidence="9" type="primary">Capn9</name>
    <name evidence="9" type="ORF">EYF80_041810</name>
</gene>
<name>A0A4Z2G352_9TELE</name>
<feature type="compositionally biased region" description="Low complexity" evidence="7">
    <location>
        <begin position="342"/>
        <end position="351"/>
    </location>
</feature>
<sequence length="395" mass="43683">MEVCHLTNALSKPGSTVRPWCCVMHHGNWVPNTTAGGSANGGLFWQNPQYYFTLLEVDSETANSRKTCSFVLSLMQKHQRRRGVNLAIALHIYPDLRVLRPVLCSPNYSTRREVVLRGSLPPGRYIIISSTVEANQKGAFLLRVLTEQGNAATPSRKPQPDSLPYSFPHEAALPSPKSIKQLFKKHCSKGLCKPVQLHNLLNEALQAGVLAGSENYLVLEHCKSLVVLMDVSLKSNVMSVTCHSQGNARLNWPDFQALWDKIRRWTDIFLIFDINKTNHLEYKEVGPALKKAELLVASHDDIRSRGPVLLPGAAVTLMGQDSLSMTYFCRWLLQARQAATLQSTSSSGSQTRSHKQTLVDSEEGNPILDGHAVGIRSGSSEVHPGEKTSVETILT</sequence>
<evidence type="ECO:0000256" key="3">
    <source>
        <dbReference type="ARBA" id="ARBA00022723"/>
    </source>
</evidence>
<dbReference type="Pfam" id="PF01067">
    <property type="entry name" value="Calpain_III"/>
    <property type="match status" value="1"/>
</dbReference>
<keyword evidence="10" id="KW-1185">Reference proteome</keyword>
<evidence type="ECO:0000313" key="9">
    <source>
        <dbReference type="EMBL" id="TNN47987.1"/>
    </source>
</evidence>
<organism evidence="9 10">
    <name type="scientific">Liparis tanakae</name>
    <name type="common">Tanaka's snailfish</name>
    <dbReference type="NCBI Taxonomy" id="230148"/>
    <lineage>
        <taxon>Eukaryota</taxon>
        <taxon>Metazoa</taxon>
        <taxon>Chordata</taxon>
        <taxon>Craniata</taxon>
        <taxon>Vertebrata</taxon>
        <taxon>Euteleostomi</taxon>
        <taxon>Actinopterygii</taxon>
        <taxon>Neopterygii</taxon>
        <taxon>Teleostei</taxon>
        <taxon>Neoteleostei</taxon>
        <taxon>Acanthomorphata</taxon>
        <taxon>Eupercaria</taxon>
        <taxon>Perciformes</taxon>
        <taxon>Cottioidei</taxon>
        <taxon>Cottales</taxon>
        <taxon>Liparidae</taxon>
        <taxon>Liparis</taxon>
    </lineage>
</organism>
<dbReference type="Proteomes" id="UP000314294">
    <property type="component" value="Unassembled WGS sequence"/>
</dbReference>
<dbReference type="PROSITE" id="PS00018">
    <property type="entry name" value="EF_HAND_1"/>
    <property type="match status" value="1"/>
</dbReference>
<protein>
    <submittedName>
        <fullName evidence="9">Calpain-9</fullName>
    </submittedName>
</protein>
<evidence type="ECO:0000256" key="5">
    <source>
        <dbReference type="ARBA" id="ARBA00022807"/>
    </source>
</evidence>
<keyword evidence="6" id="KW-0106">Calcium</keyword>
<keyword evidence="3" id="KW-0479">Metal-binding</keyword>
<dbReference type="SUPFAM" id="SSF49758">
    <property type="entry name" value="Calpain large subunit, middle domain (domain III)"/>
    <property type="match status" value="1"/>
</dbReference>
<dbReference type="InterPro" id="IPR018247">
    <property type="entry name" value="EF_Hand_1_Ca_BS"/>
</dbReference>
<dbReference type="FunFam" id="2.60.120.380:FF:000011">
    <property type="entry name" value="Calpain 12"/>
    <property type="match status" value="1"/>
</dbReference>
<evidence type="ECO:0000256" key="4">
    <source>
        <dbReference type="ARBA" id="ARBA00022801"/>
    </source>
</evidence>
<dbReference type="EMBL" id="SRLO01000716">
    <property type="protein sequence ID" value="TNN47987.1"/>
    <property type="molecule type" value="Genomic_DNA"/>
</dbReference>
<evidence type="ECO:0000256" key="6">
    <source>
        <dbReference type="ARBA" id="ARBA00022837"/>
    </source>
</evidence>
<dbReference type="GO" id="GO:0005509">
    <property type="term" value="F:calcium ion binding"/>
    <property type="evidence" value="ECO:0007669"/>
    <property type="project" value="InterPro"/>
</dbReference>
<keyword evidence="2" id="KW-0645">Protease</keyword>
<comment type="similarity">
    <text evidence="1">Belongs to the peptidase C2 family.</text>
</comment>
<dbReference type="PROSITE" id="PS50222">
    <property type="entry name" value="EF_HAND_2"/>
    <property type="match status" value="1"/>
</dbReference>
<comment type="caution">
    <text evidence="9">The sequence shown here is derived from an EMBL/GenBank/DDBJ whole genome shotgun (WGS) entry which is preliminary data.</text>
</comment>
<dbReference type="GO" id="GO:0005737">
    <property type="term" value="C:cytoplasm"/>
    <property type="evidence" value="ECO:0007669"/>
    <property type="project" value="TreeGrafter"/>
</dbReference>
<evidence type="ECO:0000256" key="2">
    <source>
        <dbReference type="ARBA" id="ARBA00022670"/>
    </source>
</evidence>
<accession>A0A4Z2G352</accession>
<keyword evidence="5" id="KW-0788">Thiol protease</keyword>
<dbReference type="InterPro" id="IPR011992">
    <property type="entry name" value="EF-hand-dom_pair"/>
</dbReference>
<proteinExistence type="inferred from homology"/>
<feature type="domain" description="EF-hand" evidence="8">
    <location>
        <begin position="260"/>
        <end position="295"/>
    </location>
</feature>
<reference evidence="9 10" key="1">
    <citation type="submission" date="2019-03" db="EMBL/GenBank/DDBJ databases">
        <title>First draft genome of Liparis tanakae, snailfish: a comprehensive survey of snailfish specific genes.</title>
        <authorList>
            <person name="Kim W."/>
            <person name="Song I."/>
            <person name="Jeong J.-H."/>
            <person name="Kim D."/>
            <person name="Kim S."/>
            <person name="Ryu S."/>
            <person name="Song J.Y."/>
            <person name="Lee S.K."/>
        </authorList>
    </citation>
    <scope>NUCLEOTIDE SEQUENCE [LARGE SCALE GENOMIC DNA]</scope>
    <source>
        <tissue evidence="9">Muscle</tissue>
    </source>
</reference>
<dbReference type="PANTHER" id="PTHR10183">
    <property type="entry name" value="CALPAIN"/>
    <property type="match status" value="1"/>
</dbReference>
<dbReference type="Gene3D" id="2.60.120.380">
    <property type="match status" value="1"/>
</dbReference>
<dbReference type="SUPFAM" id="SSF47473">
    <property type="entry name" value="EF-hand"/>
    <property type="match status" value="1"/>
</dbReference>
<dbReference type="OrthoDB" id="424753at2759"/>
<dbReference type="AlphaFoldDB" id="A0A4Z2G352"/>
<dbReference type="Gene3D" id="1.10.238.10">
    <property type="entry name" value="EF-hand"/>
    <property type="match status" value="1"/>
</dbReference>
<dbReference type="InterPro" id="IPR022683">
    <property type="entry name" value="Calpain_III"/>
</dbReference>
<dbReference type="InterPro" id="IPR002048">
    <property type="entry name" value="EF_hand_dom"/>
</dbReference>
<evidence type="ECO:0000259" key="8">
    <source>
        <dbReference type="PROSITE" id="PS50222"/>
    </source>
</evidence>
<evidence type="ECO:0000256" key="1">
    <source>
        <dbReference type="ARBA" id="ARBA00007623"/>
    </source>
</evidence>
<feature type="region of interest" description="Disordered" evidence="7">
    <location>
        <begin position="342"/>
        <end position="395"/>
    </location>
</feature>
<dbReference type="PRINTS" id="PR00704">
    <property type="entry name" value="CALPAIN"/>
</dbReference>
<dbReference type="GO" id="GO:0006508">
    <property type="term" value="P:proteolysis"/>
    <property type="evidence" value="ECO:0007669"/>
    <property type="project" value="UniProtKB-KW"/>
</dbReference>
<dbReference type="InterPro" id="IPR022682">
    <property type="entry name" value="Calpain_domain_III"/>
</dbReference>
<evidence type="ECO:0000313" key="10">
    <source>
        <dbReference type="Proteomes" id="UP000314294"/>
    </source>
</evidence>
<dbReference type="SMART" id="SM00720">
    <property type="entry name" value="calpain_III"/>
    <property type="match status" value="1"/>
</dbReference>
<dbReference type="InterPro" id="IPR022684">
    <property type="entry name" value="Calpain_cysteine_protease"/>
</dbReference>
<dbReference type="InterPro" id="IPR036213">
    <property type="entry name" value="Calpain_III_sf"/>
</dbReference>
<evidence type="ECO:0000256" key="7">
    <source>
        <dbReference type="SAM" id="MobiDB-lite"/>
    </source>
</evidence>
<dbReference type="GO" id="GO:0004198">
    <property type="term" value="F:calcium-dependent cysteine-type endopeptidase activity"/>
    <property type="evidence" value="ECO:0007669"/>
    <property type="project" value="InterPro"/>
</dbReference>